<evidence type="ECO:0000256" key="3">
    <source>
        <dbReference type="ARBA" id="ARBA00022448"/>
    </source>
</evidence>
<feature type="region of interest" description="Disordered" evidence="8">
    <location>
        <begin position="275"/>
        <end position="299"/>
    </location>
</feature>
<keyword evidence="11" id="KW-1185">Reference proteome</keyword>
<accession>A0ABU9T5I0</accession>
<feature type="chain" id="PRO_5047300151" evidence="9">
    <location>
        <begin position="23"/>
        <end position="458"/>
    </location>
</feature>
<organism evidence="10 11">
    <name type="scientific">Ahrensia kielensis</name>
    <dbReference type="NCBI Taxonomy" id="76980"/>
    <lineage>
        <taxon>Bacteria</taxon>
        <taxon>Pseudomonadati</taxon>
        <taxon>Pseudomonadota</taxon>
        <taxon>Alphaproteobacteria</taxon>
        <taxon>Hyphomicrobiales</taxon>
        <taxon>Ahrensiaceae</taxon>
        <taxon>Ahrensia</taxon>
    </lineage>
</organism>
<evidence type="ECO:0000256" key="5">
    <source>
        <dbReference type="ARBA" id="ARBA00022692"/>
    </source>
</evidence>
<evidence type="ECO:0000313" key="10">
    <source>
        <dbReference type="EMBL" id="MEM5501390.1"/>
    </source>
</evidence>
<sequence length="458" mass="48644">MRRSIFSAVLTLTVCIASAAHSAETIYGAMAKAYENNPSLNAARAGLRAVDENVPLAKSGHRPRVQATSSLLYNFSEGARGYSTASFGVEINQSIFDGFETRNKIKGAEAGVRAERANLLNTEQNTLFDASQAYMDVLQNRQIASLRAQNIDSLNEQLRSERSRFEVGEGTRTDVAQAQASLAAARAQLIAAQAQVKSSEAIYMQIVGTEPGALKTPAPLSKLLPRSLAQAEQIAFSSHPAIEVRNALVDSGLFSVKAAEGAFLPQVGVSASVSRNLSSSSNSGRVPSALDSSSESTTGRVGLSVTVPIYQGGQASATVRKSKEELGQARLEVDVARNQVRAAVVSAYTQLEASRASVSANQEGVSAARLALNGVVEERSVGQRTTLDVLNARTVVLNAQIALVQAQRNQVVSSYALASAIGRLNAKRLGLSVAVKDPEEHYNAVKDKWFGLRTPDGR</sequence>
<dbReference type="RefSeq" id="WP_342847903.1">
    <property type="nucleotide sequence ID" value="NZ_JBBMQO010000003.1"/>
</dbReference>
<evidence type="ECO:0000256" key="4">
    <source>
        <dbReference type="ARBA" id="ARBA00022452"/>
    </source>
</evidence>
<feature type="compositionally biased region" description="Polar residues" evidence="8">
    <location>
        <begin position="290"/>
        <end position="299"/>
    </location>
</feature>
<keyword evidence="3" id="KW-0813">Transport</keyword>
<dbReference type="Pfam" id="PF02321">
    <property type="entry name" value="OEP"/>
    <property type="match status" value="2"/>
</dbReference>
<keyword evidence="9" id="KW-0732">Signal</keyword>
<comment type="similarity">
    <text evidence="2">Belongs to the outer membrane factor (OMF) (TC 1.B.17) family.</text>
</comment>
<name>A0ABU9T5I0_9HYPH</name>
<evidence type="ECO:0000256" key="6">
    <source>
        <dbReference type="ARBA" id="ARBA00023136"/>
    </source>
</evidence>
<dbReference type="InterPro" id="IPR051906">
    <property type="entry name" value="TolC-like"/>
</dbReference>
<keyword evidence="5" id="KW-0812">Transmembrane</keyword>
<evidence type="ECO:0000256" key="1">
    <source>
        <dbReference type="ARBA" id="ARBA00004442"/>
    </source>
</evidence>
<dbReference type="InterPro" id="IPR003423">
    <property type="entry name" value="OMP_efflux"/>
</dbReference>
<protein>
    <submittedName>
        <fullName evidence="10">TolC family outer membrane protein</fullName>
    </submittedName>
</protein>
<dbReference type="SUPFAM" id="SSF56954">
    <property type="entry name" value="Outer membrane efflux proteins (OEP)"/>
    <property type="match status" value="1"/>
</dbReference>
<evidence type="ECO:0000313" key="11">
    <source>
        <dbReference type="Proteomes" id="UP001477870"/>
    </source>
</evidence>
<keyword evidence="6" id="KW-0472">Membrane</keyword>
<evidence type="ECO:0000256" key="2">
    <source>
        <dbReference type="ARBA" id="ARBA00007613"/>
    </source>
</evidence>
<comment type="caution">
    <text evidence="10">The sequence shown here is derived from an EMBL/GenBank/DDBJ whole genome shotgun (WGS) entry which is preliminary data.</text>
</comment>
<evidence type="ECO:0000256" key="7">
    <source>
        <dbReference type="ARBA" id="ARBA00023237"/>
    </source>
</evidence>
<dbReference type="Gene3D" id="1.20.1600.10">
    <property type="entry name" value="Outer membrane efflux proteins (OEP)"/>
    <property type="match status" value="1"/>
</dbReference>
<feature type="signal peptide" evidence="9">
    <location>
        <begin position="1"/>
        <end position="22"/>
    </location>
</feature>
<dbReference type="NCBIfam" id="TIGR01844">
    <property type="entry name" value="type_I_sec_TolC"/>
    <property type="match status" value="1"/>
</dbReference>
<feature type="compositionally biased region" description="Low complexity" evidence="8">
    <location>
        <begin position="275"/>
        <end position="289"/>
    </location>
</feature>
<dbReference type="PANTHER" id="PTHR30026">
    <property type="entry name" value="OUTER MEMBRANE PROTEIN TOLC"/>
    <property type="match status" value="1"/>
</dbReference>
<dbReference type="Proteomes" id="UP001477870">
    <property type="component" value="Unassembled WGS sequence"/>
</dbReference>
<keyword evidence="7" id="KW-0998">Cell outer membrane</keyword>
<comment type="subcellular location">
    <subcellularLocation>
        <location evidence="1">Cell outer membrane</location>
    </subcellularLocation>
</comment>
<dbReference type="InterPro" id="IPR010130">
    <property type="entry name" value="T1SS_OMP_TolC"/>
</dbReference>
<keyword evidence="4" id="KW-1134">Transmembrane beta strand</keyword>
<evidence type="ECO:0000256" key="8">
    <source>
        <dbReference type="SAM" id="MobiDB-lite"/>
    </source>
</evidence>
<gene>
    <name evidence="10" type="ORF">WNY59_07285</name>
</gene>
<dbReference type="EMBL" id="JBBMQO010000003">
    <property type="protein sequence ID" value="MEM5501390.1"/>
    <property type="molecule type" value="Genomic_DNA"/>
</dbReference>
<proteinExistence type="inferred from homology"/>
<evidence type="ECO:0000256" key="9">
    <source>
        <dbReference type="SAM" id="SignalP"/>
    </source>
</evidence>
<dbReference type="PANTHER" id="PTHR30026:SF22">
    <property type="entry name" value="OUTER MEMBRANE EFFLUX PROTEIN"/>
    <property type="match status" value="1"/>
</dbReference>
<reference evidence="10 11" key="1">
    <citation type="submission" date="2024-03" db="EMBL/GenBank/DDBJ databases">
        <title>Community enrichment and isolation of bacterial strains for fucoidan degradation.</title>
        <authorList>
            <person name="Sichert A."/>
        </authorList>
    </citation>
    <scope>NUCLEOTIDE SEQUENCE [LARGE SCALE GENOMIC DNA]</scope>
    <source>
        <strain evidence="10 11">AS62</strain>
    </source>
</reference>